<dbReference type="KEGG" id="xak:KIMC2_14980"/>
<evidence type="ECO:0000313" key="13">
    <source>
        <dbReference type="EMBL" id="BDR56936.1"/>
    </source>
</evidence>
<reference evidence="13 14" key="1">
    <citation type="journal article" date="2023" name="Microbiol. Spectr.">
        <title>Symbiosis of Carpenter Bees with Uncharacterized Lactic Acid Bacteria Showing NAD Auxotrophy.</title>
        <authorList>
            <person name="Kawasaki S."/>
            <person name="Ozawa K."/>
            <person name="Mori T."/>
            <person name="Yamamoto A."/>
            <person name="Ito M."/>
            <person name="Ohkuma M."/>
            <person name="Sakamoto M."/>
            <person name="Matsutani M."/>
        </authorList>
    </citation>
    <scope>NUCLEOTIDE SEQUENCE [LARGE SCALE GENOMIC DNA]</scope>
    <source>
        <strain evidence="13 14">KimC2</strain>
    </source>
</reference>
<evidence type="ECO:0000256" key="7">
    <source>
        <dbReference type="ARBA" id="ARBA00022801"/>
    </source>
</evidence>
<dbReference type="PANTHER" id="PTHR47707">
    <property type="entry name" value="8-OXO-DGTP DIPHOSPHATASE"/>
    <property type="match status" value="1"/>
</dbReference>
<comment type="similarity">
    <text evidence="2">Belongs to the Nudix hydrolase family.</text>
</comment>
<dbReference type="PROSITE" id="PS51462">
    <property type="entry name" value="NUDIX"/>
    <property type="match status" value="1"/>
</dbReference>
<dbReference type="EC" id="3.6.1.55" evidence="11"/>
<keyword evidence="8" id="KW-0460">Magnesium</keyword>
<dbReference type="EMBL" id="AP026801">
    <property type="protein sequence ID" value="BDR56936.1"/>
    <property type="molecule type" value="Genomic_DNA"/>
</dbReference>
<comment type="cofactor">
    <cofactor evidence="1">
        <name>Mg(2+)</name>
        <dbReference type="ChEBI" id="CHEBI:18420"/>
    </cofactor>
</comment>
<dbReference type="InterPro" id="IPR015797">
    <property type="entry name" value="NUDIX_hydrolase-like_dom_sf"/>
</dbReference>
<keyword evidence="3" id="KW-0515">Mutator protein</keyword>
<protein>
    <recommendedName>
        <fullName evidence="11">8-oxo-dGTP diphosphatase</fullName>
        <ecNumber evidence="11">3.6.1.55</ecNumber>
    </recommendedName>
</protein>
<sequence length="148" mass="16925">MKRTSLIELTNMCRITNEHGEVLVEDRVKQDWPGITFPGGHVESGESLNDSMIREIKEETVLTIYEPKLCGVCNYLRGDERLIVLLYETSKFSGQIKSSSEGKIFWVNEDQLLNQNITQGFSQIYQVFKNPELSELFCLTIDGNGSHY</sequence>
<keyword evidence="14" id="KW-1185">Reference proteome</keyword>
<keyword evidence="9" id="KW-0234">DNA repair</keyword>
<dbReference type="PANTHER" id="PTHR47707:SF1">
    <property type="entry name" value="NUDIX HYDROLASE FAMILY PROTEIN"/>
    <property type="match status" value="1"/>
</dbReference>
<evidence type="ECO:0000256" key="5">
    <source>
        <dbReference type="ARBA" id="ARBA00022723"/>
    </source>
</evidence>
<dbReference type="GO" id="GO:0044715">
    <property type="term" value="F:8-oxo-dGDP phosphatase activity"/>
    <property type="evidence" value="ECO:0007669"/>
    <property type="project" value="TreeGrafter"/>
</dbReference>
<evidence type="ECO:0000256" key="1">
    <source>
        <dbReference type="ARBA" id="ARBA00001946"/>
    </source>
</evidence>
<dbReference type="CDD" id="cd18875">
    <property type="entry name" value="NUDIX_Hydrolase"/>
    <property type="match status" value="1"/>
</dbReference>
<dbReference type="InterPro" id="IPR047127">
    <property type="entry name" value="MutT-like"/>
</dbReference>
<dbReference type="GO" id="GO:0008413">
    <property type="term" value="F:8-oxo-7,8-dihydroguanosine triphosphate pyrophosphatase activity"/>
    <property type="evidence" value="ECO:0007669"/>
    <property type="project" value="TreeGrafter"/>
</dbReference>
<evidence type="ECO:0000256" key="6">
    <source>
        <dbReference type="ARBA" id="ARBA00022763"/>
    </source>
</evidence>
<evidence type="ECO:0000256" key="11">
    <source>
        <dbReference type="ARBA" id="ARBA00038905"/>
    </source>
</evidence>
<organism evidence="13 14">
    <name type="scientific">Xylocopilactobacillus apis</name>
    <dbReference type="NCBI Taxonomy" id="2932183"/>
    <lineage>
        <taxon>Bacteria</taxon>
        <taxon>Bacillati</taxon>
        <taxon>Bacillota</taxon>
        <taxon>Bacilli</taxon>
        <taxon>Lactobacillales</taxon>
        <taxon>Lactobacillaceae</taxon>
        <taxon>Xylocopilactobacillus</taxon>
    </lineage>
</organism>
<feature type="domain" description="Nudix hydrolase" evidence="12">
    <location>
        <begin position="1"/>
        <end position="130"/>
    </location>
</feature>
<evidence type="ECO:0000313" key="14">
    <source>
        <dbReference type="Proteomes" id="UP001321804"/>
    </source>
</evidence>
<dbReference type="Proteomes" id="UP001321804">
    <property type="component" value="Chromosome"/>
</dbReference>
<evidence type="ECO:0000256" key="10">
    <source>
        <dbReference type="ARBA" id="ARBA00035861"/>
    </source>
</evidence>
<comment type="catalytic activity">
    <reaction evidence="10">
        <text>8-oxo-dGTP + H2O = 8-oxo-dGMP + diphosphate + H(+)</text>
        <dbReference type="Rhea" id="RHEA:31575"/>
        <dbReference type="ChEBI" id="CHEBI:15377"/>
        <dbReference type="ChEBI" id="CHEBI:15378"/>
        <dbReference type="ChEBI" id="CHEBI:33019"/>
        <dbReference type="ChEBI" id="CHEBI:63224"/>
        <dbReference type="ChEBI" id="CHEBI:77896"/>
        <dbReference type="EC" id="3.6.1.55"/>
    </reaction>
</comment>
<dbReference type="GO" id="GO:0044716">
    <property type="term" value="F:8-oxo-GDP phosphatase activity"/>
    <property type="evidence" value="ECO:0007669"/>
    <property type="project" value="TreeGrafter"/>
</dbReference>
<dbReference type="SUPFAM" id="SSF55811">
    <property type="entry name" value="Nudix"/>
    <property type="match status" value="1"/>
</dbReference>
<accession>A0AAU9D349</accession>
<dbReference type="Pfam" id="PF00293">
    <property type="entry name" value="NUDIX"/>
    <property type="match status" value="1"/>
</dbReference>
<evidence type="ECO:0000256" key="8">
    <source>
        <dbReference type="ARBA" id="ARBA00022842"/>
    </source>
</evidence>
<evidence type="ECO:0000256" key="3">
    <source>
        <dbReference type="ARBA" id="ARBA00022457"/>
    </source>
</evidence>
<evidence type="ECO:0000256" key="9">
    <source>
        <dbReference type="ARBA" id="ARBA00023204"/>
    </source>
</evidence>
<dbReference type="GO" id="GO:0046872">
    <property type="term" value="F:metal ion binding"/>
    <property type="evidence" value="ECO:0007669"/>
    <property type="project" value="UniProtKB-KW"/>
</dbReference>
<dbReference type="AlphaFoldDB" id="A0AAU9D349"/>
<dbReference type="Gene3D" id="3.90.79.10">
    <property type="entry name" value="Nucleoside Triphosphate Pyrophosphohydrolase"/>
    <property type="match status" value="1"/>
</dbReference>
<keyword evidence="7" id="KW-0378">Hydrolase</keyword>
<keyword evidence="4" id="KW-0235">DNA replication</keyword>
<keyword evidence="6" id="KW-0227">DNA damage</keyword>
<dbReference type="RefSeq" id="WP_317695546.1">
    <property type="nucleotide sequence ID" value="NZ_AP026801.1"/>
</dbReference>
<keyword evidence="5" id="KW-0479">Metal-binding</keyword>
<evidence type="ECO:0000256" key="2">
    <source>
        <dbReference type="ARBA" id="ARBA00005582"/>
    </source>
</evidence>
<evidence type="ECO:0000259" key="12">
    <source>
        <dbReference type="PROSITE" id="PS51462"/>
    </source>
</evidence>
<name>A0AAU9D349_9LACO</name>
<dbReference type="GO" id="GO:0035539">
    <property type="term" value="F:8-oxo-7,8-dihydrodeoxyguanosine triphosphate pyrophosphatase activity"/>
    <property type="evidence" value="ECO:0007669"/>
    <property type="project" value="UniProtKB-EC"/>
</dbReference>
<dbReference type="GO" id="GO:0006281">
    <property type="term" value="P:DNA repair"/>
    <property type="evidence" value="ECO:0007669"/>
    <property type="project" value="UniProtKB-KW"/>
</dbReference>
<dbReference type="InterPro" id="IPR000086">
    <property type="entry name" value="NUDIX_hydrolase_dom"/>
</dbReference>
<evidence type="ECO:0000256" key="4">
    <source>
        <dbReference type="ARBA" id="ARBA00022705"/>
    </source>
</evidence>
<gene>
    <name evidence="13" type="primary">mutX</name>
    <name evidence="13" type="ORF">KIMC2_14980</name>
</gene>
<dbReference type="GO" id="GO:0006260">
    <property type="term" value="P:DNA replication"/>
    <property type="evidence" value="ECO:0007669"/>
    <property type="project" value="UniProtKB-KW"/>
</dbReference>
<proteinExistence type="inferred from homology"/>